<dbReference type="Gene3D" id="3.30.230.10">
    <property type="match status" value="1"/>
</dbReference>
<reference evidence="9 10" key="1">
    <citation type="journal article" date="2013" name="PLoS ONE">
        <title>Genomic analysis of Melioribacter roseus, facultatively anaerobic organotrophic bacterium representing a novel deep lineage within Bacteriodetes/Chlorobi group.</title>
        <authorList>
            <person name="Kadnikov V.V."/>
            <person name="Mardanov A.V."/>
            <person name="Podosokorskaya O.A."/>
            <person name="Gavrilov S.N."/>
            <person name="Kublanov I.V."/>
            <person name="Beletsky A.V."/>
            <person name="Bonch-Osmolovskaya E.A."/>
            <person name="Ravin N.V."/>
        </authorList>
    </citation>
    <scope>NUCLEOTIDE SEQUENCE [LARGE SCALE GENOMIC DNA]</scope>
    <source>
        <strain evidence="10">JCM 17771 / P3M-2</strain>
    </source>
</reference>
<dbReference type="eggNOG" id="COG0594">
    <property type="taxonomic scope" value="Bacteria"/>
</dbReference>
<keyword evidence="2 7" id="KW-0819">tRNA processing</keyword>
<keyword evidence="10" id="KW-1185">Reference proteome</keyword>
<evidence type="ECO:0000313" key="9">
    <source>
        <dbReference type="EMBL" id="AFN74378.1"/>
    </source>
</evidence>
<evidence type="ECO:0000256" key="1">
    <source>
        <dbReference type="ARBA" id="ARBA00002663"/>
    </source>
</evidence>
<dbReference type="GO" id="GO:0001682">
    <property type="term" value="P:tRNA 5'-leader removal"/>
    <property type="evidence" value="ECO:0007669"/>
    <property type="project" value="UniProtKB-UniRule"/>
</dbReference>
<dbReference type="GO" id="GO:0004526">
    <property type="term" value="F:ribonuclease P activity"/>
    <property type="evidence" value="ECO:0007669"/>
    <property type="project" value="UniProtKB-UniRule"/>
</dbReference>
<dbReference type="EC" id="3.1.26.5" evidence="7 8"/>
<protein>
    <recommendedName>
        <fullName evidence="7 8">Ribonuclease P protein component</fullName>
        <shortName evidence="7">RNase P protein</shortName>
        <shortName evidence="7">RNaseP protein</shortName>
        <ecNumber evidence="7 8">3.1.26.5</ecNumber>
    </recommendedName>
    <alternativeName>
        <fullName evidence="7">Protein C5</fullName>
    </alternativeName>
</protein>
<dbReference type="SUPFAM" id="SSF54211">
    <property type="entry name" value="Ribosomal protein S5 domain 2-like"/>
    <property type="match status" value="1"/>
</dbReference>
<gene>
    <name evidence="7" type="primary">rnpA</name>
    <name evidence="9" type="ordered locus">MROS_1139</name>
</gene>
<dbReference type="NCBIfam" id="TIGR00188">
    <property type="entry name" value="rnpA"/>
    <property type="match status" value="1"/>
</dbReference>
<evidence type="ECO:0000256" key="6">
    <source>
        <dbReference type="ARBA" id="ARBA00022884"/>
    </source>
</evidence>
<evidence type="ECO:0000256" key="7">
    <source>
        <dbReference type="HAMAP-Rule" id="MF_00227"/>
    </source>
</evidence>
<dbReference type="KEGG" id="mro:MROS_1139"/>
<dbReference type="PROSITE" id="PS00648">
    <property type="entry name" value="RIBONUCLEASE_P"/>
    <property type="match status" value="1"/>
</dbReference>
<dbReference type="HOGENOM" id="CLU_117179_1_1_10"/>
<comment type="catalytic activity">
    <reaction evidence="7">
        <text>Endonucleolytic cleavage of RNA, removing 5'-extranucleotides from tRNA precursor.</text>
        <dbReference type="EC" id="3.1.26.5"/>
    </reaction>
</comment>
<dbReference type="OrthoDB" id="1524972at2"/>
<evidence type="ECO:0000256" key="3">
    <source>
        <dbReference type="ARBA" id="ARBA00022722"/>
    </source>
</evidence>
<dbReference type="Proteomes" id="UP000009011">
    <property type="component" value="Chromosome"/>
</dbReference>
<dbReference type="AlphaFoldDB" id="I6ZZF3"/>
<evidence type="ECO:0000256" key="8">
    <source>
        <dbReference type="NCBIfam" id="TIGR00188"/>
    </source>
</evidence>
<keyword evidence="6 7" id="KW-0694">RNA-binding</keyword>
<proteinExistence type="inferred from homology"/>
<accession>I6ZZF3</accession>
<dbReference type="InterPro" id="IPR020539">
    <property type="entry name" value="RNase_P_CS"/>
</dbReference>
<sequence>MKQYGLSAAERIKRKKDFELVYNKGYVLISPSKKLKAIYYAESQAEDPGVKTAYAVARKSGKAVWRNRIKRLMRESYRLNKSILTEPCNENKIKLLLVFASHTMNQTRNKKVKLNEVMPEVVELMKKVKDRLELK</sequence>
<dbReference type="Pfam" id="PF00825">
    <property type="entry name" value="Ribonuclease_P"/>
    <property type="match status" value="1"/>
</dbReference>
<dbReference type="STRING" id="1191523.MROS_1139"/>
<keyword evidence="3 7" id="KW-0540">Nuclease</keyword>
<keyword evidence="5 7" id="KW-0378">Hydrolase</keyword>
<keyword evidence="4 7" id="KW-0255">Endonuclease</keyword>
<dbReference type="InterPro" id="IPR020568">
    <property type="entry name" value="Ribosomal_Su5_D2-typ_SF"/>
</dbReference>
<dbReference type="InterPro" id="IPR000100">
    <property type="entry name" value="RNase_P"/>
</dbReference>
<evidence type="ECO:0000256" key="2">
    <source>
        <dbReference type="ARBA" id="ARBA00022694"/>
    </source>
</evidence>
<dbReference type="HAMAP" id="MF_00227">
    <property type="entry name" value="RNase_P"/>
    <property type="match status" value="1"/>
</dbReference>
<dbReference type="GO" id="GO:0042781">
    <property type="term" value="F:3'-tRNA processing endoribonuclease activity"/>
    <property type="evidence" value="ECO:0007669"/>
    <property type="project" value="TreeGrafter"/>
</dbReference>
<dbReference type="GO" id="GO:0000049">
    <property type="term" value="F:tRNA binding"/>
    <property type="evidence" value="ECO:0007669"/>
    <property type="project" value="UniProtKB-UniRule"/>
</dbReference>
<dbReference type="GO" id="GO:0030677">
    <property type="term" value="C:ribonuclease P complex"/>
    <property type="evidence" value="ECO:0007669"/>
    <property type="project" value="TreeGrafter"/>
</dbReference>
<dbReference type="PANTHER" id="PTHR33992:SF1">
    <property type="entry name" value="RIBONUCLEASE P PROTEIN COMPONENT"/>
    <property type="match status" value="1"/>
</dbReference>
<dbReference type="PANTHER" id="PTHR33992">
    <property type="entry name" value="RIBONUCLEASE P PROTEIN COMPONENT"/>
    <property type="match status" value="1"/>
</dbReference>
<evidence type="ECO:0000256" key="4">
    <source>
        <dbReference type="ARBA" id="ARBA00022759"/>
    </source>
</evidence>
<comment type="function">
    <text evidence="1 7">RNaseP catalyzes the removal of the 5'-leader sequence from pre-tRNA to produce the mature 5'-terminus. It can also cleave other RNA substrates such as 4.5S RNA. The protein component plays an auxiliary but essential role in vivo by binding to the 5'-leader sequence and broadening the substrate specificity of the ribozyme.</text>
</comment>
<organism evidence="9 10">
    <name type="scientific">Melioribacter roseus (strain DSM 23840 / JCM 17771 / VKM B-2668 / P3M-2)</name>
    <dbReference type="NCBI Taxonomy" id="1191523"/>
    <lineage>
        <taxon>Bacteria</taxon>
        <taxon>Pseudomonadati</taxon>
        <taxon>Ignavibacteriota</taxon>
        <taxon>Ignavibacteria</taxon>
        <taxon>Ignavibacteriales</taxon>
        <taxon>Melioribacteraceae</taxon>
        <taxon>Melioribacter</taxon>
    </lineage>
</organism>
<dbReference type="InterPro" id="IPR014721">
    <property type="entry name" value="Ribsml_uS5_D2-typ_fold_subgr"/>
</dbReference>
<comment type="similarity">
    <text evidence="7">Belongs to the RnpA family.</text>
</comment>
<dbReference type="PATRIC" id="fig|1191523.3.peg.1205"/>
<comment type="subunit">
    <text evidence="7">Consists of a catalytic RNA component (M1 or rnpB) and a protein subunit.</text>
</comment>
<dbReference type="EMBL" id="CP003557">
    <property type="protein sequence ID" value="AFN74378.1"/>
    <property type="molecule type" value="Genomic_DNA"/>
</dbReference>
<name>I6ZZF3_MELRP</name>
<evidence type="ECO:0000256" key="5">
    <source>
        <dbReference type="ARBA" id="ARBA00022801"/>
    </source>
</evidence>
<evidence type="ECO:0000313" key="10">
    <source>
        <dbReference type="Proteomes" id="UP000009011"/>
    </source>
</evidence>
<dbReference type="RefSeq" id="WP_014855814.1">
    <property type="nucleotide sequence ID" value="NC_018178.1"/>
</dbReference>